<dbReference type="Proteomes" id="UP000000226">
    <property type="component" value="Chromosome 3"/>
</dbReference>
<evidence type="ECO:0000313" key="2">
    <source>
        <dbReference type="Proteomes" id="UP000000226"/>
    </source>
</evidence>
<sequence>MQTNPSGKRFTSNYVSWQSLEHDVFEILRSFKTCFCFWKNAHKTFANDIQHLFDATQRVTSLKQTNHYIVSHKAKARAIEFKRLIVTLNRRTYIVLIMRSLHSNFDHVVIKF</sequence>
<gene>
    <name evidence="1" type="ORF">PHAVU_003G139000g</name>
</gene>
<keyword evidence="2" id="KW-1185">Reference proteome</keyword>
<reference evidence="2" key="1">
    <citation type="journal article" date="2014" name="Nat. Genet.">
        <title>A reference genome for common bean and genome-wide analysis of dual domestications.</title>
        <authorList>
            <person name="Schmutz J."/>
            <person name="McClean P.E."/>
            <person name="Mamidi S."/>
            <person name="Wu G.A."/>
            <person name="Cannon S.B."/>
            <person name="Grimwood J."/>
            <person name="Jenkins J."/>
            <person name="Shu S."/>
            <person name="Song Q."/>
            <person name="Chavarro C."/>
            <person name="Torres-Torres M."/>
            <person name="Geffroy V."/>
            <person name="Moghaddam S.M."/>
            <person name="Gao D."/>
            <person name="Abernathy B."/>
            <person name="Barry K."/>
            <person name="Blair M."/>
            <person name="Brick M.A."/>
            <person name="Chovatia M."/>
            <person name="Gepts P."/>
            <person name="Goodstein D.M."/>
            <person name="Gonzales M."/>
            <person name="Hellsten U."/>
            <person name="Hyten D.L."/>
            <person name="Jia G."/>
            <person name="Kelly J.D."/>
            <person name="Kudrna D."/>
            <person name="Lee R."/>
            <person name="Richard M.M."/>
            <person name="Miklas P.N."/>
            <person name="Osorno J.M."/>
            <person name="Rodrigues J."/>
            <person name="Thareau V."/>
            <person name="Urrea C.A."/>
            <person name="Wang M."/>
            <person name="Yu Y."/>
            <person name="Zhang M."/>
            <person name="Wing R.A."/>
            <person name="Cregan P.B."/>
            <person name="Rokhsar D.S."/>
            <person name="Jackson S.A."/>
        </authorList>
    </citation>
    <scope>NUCLEOTIDE SEQUENCE [LARGE SCALE GENOMIC DNA]</scope>
    <source>
        <strain evidence="2">cv. G19833</strain>
    </source>
</reference>
<dbReference type="EMBL" id="CM002290">
    <property type="protein sequence ID" value="ESW26678.1"/>
    <property type="molecule type" value="Genomic_DNA"/>
</dbReference>
<protein>
    <submittedName>
        <fullName evidence="1">Uncharacterized protein</fullName>
    </submittedName>
</protein>
<proteinExistence type="predicted"/>
<evidence type="ECO:0000313" key="1">
    <source>
        <dbReference type="EMBL" id="ESW26678.1"/>
    </source>
</evidence>
<dbReference type="AlphaFoldDB" id="V7CBG7"/>
<dbReference type="Gramene" id="ESW26678">
    <property type="protein sequence ID" value="ESW26678"/>
    <property type="gene ID" value="PHAVU_003G139000g"/>
</dbReference>
<accession>V7CBG7</accession>
<name>V7CBG7_PHAVU</name>
<organism evidence="1 2">
    <name type="scientific">Phaseolus vulgaris</name>
    <name type="common">Kidney bean</name>
    <name type="synonym">French bean</name>
    <dbReference type="NCBI Taxonomy" id="3885"/>
    <lineage>
        <taxon>Eukaryota</taxon>
        <taxon>Viridiplantae</taxon>
        <taxon>Streptophyta</taxon>
        <taxon>Embryophyta</taxon>
        <taxon>Tracheophyta</taxon>
        <taxon>Spermatophyta</taxon>
        <taxon>Magnoliopsida</taxon>
        <taxon>eudicotyledons</taxon>
        <taxon>Gunneridae</taxon>
        <taxon>Pentapetalae</taxon>
        <taxon>rosids</taxon>
        <taxon>fabids</taxon>
        <taxon>Fabales</taxon>
        <taxon>Fabaceae</taxon>
        <taxon>Papilionoideae</taxon>
        <taxon>50 kb inversion clade</taxon>
        <taxon>NPAAA clade</taxon>
        <taxon>indigoferoid/millettioid clade</taxon>
        <taxon>Phaseoleae</taxon>
        <taxon>Phaseolus</taxon>
    </lineage>
</organism>
<dbReference type="OrthoDB" id="1426524at2759"/>